<dbReference type="EMBL" id="VWMK01000013">
    <property type="protein sequence ID" value="KAA3763632.1"/>
    <property type="molecule type" value="Genomic_DNA"/>
</dbReference>
<dbReference type="RefSeq" id="WP_005928942.1">
    <property type="nucleotide sequence ID" value="NZ_CABKSE010000001.1"/>
</dbReference>
<organism evidence="3 4">
    <name type="scientific">Bacteroides salyersiae</name>
    <dbReference type="NCBI Taxonomy" id="291644"/>
    <lineage>
        <taxon>Bacteria</taxon>
        <taxon>Pseudomonadati</taxon>
        <taxon>Bacteroidota</taxon>
        <taxon>Bacteroidia</taxon>
        <taxon>Bacteroidales</taxon>
        <taxon>Bacteroidaceae</taxon>
        <taxon>Bacteroides</taxon>
    </lineage>
</organism>
<dbReference type="GeneID" id="93114660"/>
<keyword evidence="2" id="KW-0732">Signal</keyword>
<dbReference type="InterPro" id="IPR019847">
    <property type="entry name" value="Gliding_motility_assoc_GldN"/>
</dbReference>
<accession>A0A7J4XHR8</accession>
<dbReference type="Proteomes" id="UP000422221">
    <property type="component" value="Unassembled WGS sequence"/>
</dbReference>
<feature type="signal peptide" evidence="2">
    <location>
        <begin position="1"/>
        <end position="23"/>
    </location>
</feature>
<evidence type="ECO:0000313" key="3">
    <source>
        <dbReference type="EMBL" id="KAA3763632.1"/>
    </source>
</evidence>
<evidence type="ECO:0000256" key="1">
    <source>
        <dbReference type="SAM" id="MobiDB-lite"/>
    </source>
</evidence>
<dbReference type="AlphaFoldDB" id="A0A7J4XHR8"/>
<gene>
    <name evidence="3" type="primary">gldN</name>
    <name evidence="3" type="ORF">F3F73_14010</name>
</gene>
<feature type="region of interest" description="Disordered" evidence="1">
    <location>
        <begin position="299"/>
        <end position="370"/>
    </location>
</feature>
<comment type="caution">
    <text evidence="3">The sequence shown here is derived from an EMBL/GenBank/DDBJ whole genome shotgun (WGS) entry which is preliminary data.</text>
</comment>
<evidence type="ECO:0000313" key="4">
    <source>
        <dbReference type="Proteomes" id="UP000422221"/>
    </source>
</evidence>
<reference evidence="3 4" key="1">
    <citation type="journal article" date="2019" name="Nat. Med.">
        <title>A library of human gut bacterial isolates paired with longitudinal multiomics data enables mechanistic microbiome research.</title>
        <authorList>
            <person name="Poyet M."/>
            <person name="Groussin M."/>
            <person name="Gibbons S.M."/>
            <person name="Avila-Pacheco J."/>
            <person name="Jiang X."/>
            <person name="Kearney S.M."/>
            <person name="Perrotta A.R."/>
            <person name="Berdy B."/>
            <person name="Zhao S."/>
            <person name="Lieberman T.D."/>
            <person name="Swanson P.K."/>
            <person name="Smith M."/>
            <person name="Roesemann S."/>
            <person name="Alexander J.E."/>
            <person name="Rich S.A."/>
            <person name="Livny J."/>
            <person name="Vlamakis H."/>
            <person name="Clish C."/>
            <person name="Bullock K."/>
            <person name="Deik A."/>
            <person name="Scott J."/>
            <person name="Pierce K.A."/>
            <person name="Xavier R.J."/>
            <person name="Alm E.J."/>
        </authorList>
    </citation>
    <scope>NUCLEOTIDE SEQUENCE [LARGE SCALE GENOMIC DNA]</scope>
    <source>
        <strain evidence="3 4">BIOML-A10</strain>
    </source>
</reference>
<sequence>MMKRKIIIAVGVALLLGTLPTWAQPKARAAQEEDKSANELSVRAQTRYPHSKALPQDVVWTREIYRTLDMTKEENGALYYPVEPIGDRMNLFTLIFKLLAQKKIPAYEYMLDGTERLTADNEIKFRDVLDRFSIYYEQKKLKNRKDSVLMIDNSDVPSADILSYFIKEVWYFDQRTSTYGSVITAICPVYHRSEDFSSERVKLPMFWIDYKDLAPYLNGAMVMASNFNNVANRSMDDFFVTRQYAGEIYKTTNLQNRPLAEYCKTDSAMTAEQKRIEAELVSFEKHLYGSDTLSTVAKQTAKEKVTTKKAAKTATKGEEGANVEQGAAEPQEAVKTNSKKKGREKSSSSARQGSKRESAAPKASVRRQRR</sequence>
<evidence type="ECO:0000256" key="2">
    <source>
        <dbReference type="SAM" id="SignalP"/>
    </source>
</evidence>
<feature type="chain" id="PRO_5029737480" evidence="2">
    <location>
        <begin position="24"/>
        <end position="370"/>
    </location>
</feature>
<dbReference type="NCBIfam" id="TIGR03523">
    <property type="entry name" value="GldN"/>
    <property type="match status" value="1"/>
</dbReference>
<dbReference type="Pfam" id="PF19841">
    <property type="entry name" value="GldN"/>
    <property type="match status" value="1"/>
</dbReference>
<protein>
    <submittedName>
        <fullName evidence="3">Gliding motility protein GldN</fullName>
    </submittedName>
</protein>
<proteinExistence type="predicted"/>
<name>A0A7J4XHR8_9BACE</name>